<name>H8ZE04_NEMA1</name>
<evidence type="ECO:0000313" key="3">
    <source>
        <dbReference type="EMBL" id="KFG26999.1"/>
    </source>
</evidence>
<protein>
    <submittedName>
        <fullName evidence="2">Uncharacterized protein</fullName>
    </submittedName>
</protein>
<dbReference type="EMBL" id="JH604636">
    <property type="protein sequence ID" value="EHY65379.1"/>
    <property type="molecule type" value="Genomic_DNA"/>
</dbReference>
<feature type="compositionally biased region" description="Acidic residues" evidence="1">
    <location>
        <begin position="54"/>
        <end position="67"/>
    </location>
</feature>
<evidence type="ECO:0000256" key="1">
    <source>
        <dbReference type="SAM" id="MobiDB-lite"/>
    </source>
</evidence>
<evidence type="ECO:0000313" key="4">
    <source>
        <dbReference type="Proteomes" id="UP000054524"/>
    </source>
</evidence>
<reference evidence="2" key="1">
    <citation type="submission" date="2011-03" db="EMBL/GenBank/DDBJ databases">
        <title>The Genome Sequence of Nematocida sp1 strain ERTm2.</title>
        <authorList>
            <consortium name="The Broad Institute Genome Sequencing Platform"/>
            <consortium name="The Broad Institute Genome Sequencing Center for Infectious Disease"/>
            <person name="Cuomo C."/>
            <person name="Troemel E."/>
            <person name="Young S.K."/>
            <person name="Zeng Q."/>
            <person name="Gargeya S."/>
            <person name="Fitzgerald M."/>
            <person name="Haas B."/>
            <person name="Abouelleil A."/>
            <person name="Alvarado L."/>
            <person name="Arachchi H.M."/>
            <person name="Berlin A."/>
            <person name="Brown A."/>
            <person name="Chapman S.B."/>
            <person name="Chen Z."/>
            <person name="Dunbar C."/>
            <person name="Freedman E."/>
            <person name="Gearin G."/>
            <person name="Gellesch M."/>
            <person name="Goldberg J."/>
            <person name="Griggs A."/>
            <person name="Gujja S."/>
            <person name="Heilman E.R."/>
            <person name="Heiman D."/>
            <person name="Howarth C."/>
            <person name="Larson L."/>
            <person name="Lui A."/>
            <person name="MacDonald P.J.P."/>
            <person name="Mehta T."/>
            <person name="Montmayeur A."/>
            <person name="Murphy C."/>
            <person name="Neiman D."/>
            <person name="Pearson M."/>
            <person name="Priest M."/>
            <person name="Roberts A."/>
            <person name="Saif S."/>
            <person name="Shea T."/>
            <person name="Shenoy N."/>
            <person name="Sisk P."/>
            <person name="Stolte C."/>
            <person name="Sykes S."/>
            <person name="White J."/>
            <person name="Yandava C."/>
            <person name="Wortman J."/>
            <person name="Nusbaum C."/>
            <person name="Birren B."/>
        </authorList>
    </citation>
    <scope>NUCLEOTIDE SEQUENCE</scope>
    <source>
        <strain evidence="2">ERTm2</strain>
    </source>
</reference>
<feature type="compositionally biased region" description="Basic residues" evidence="1">
    <location>
        <begin position="172"/>
        <end position="181"/>
    </location>
</feature>
<feature type="region of interest" description="Disordered" evidence="1">
    <location>
        <begin position="50"/>
        <end position="74"/>
    </location>
</feature>
<dbReference type="HOGENOM" id="CLU_1390582_0_0_1"/>
<gene>
    <name evidence="2" type="ORF">NERG_01825</name>
    <name evidence="3" type="ORF">NESG_00070</name>
</gene>
<evidence type="ECO:0000313" key="2">
    <source>
        <dbReference type="EMBL" id="EHY65379.1"/>
    </source>
</evidence>
<dbReference type="EMBL" id="AKIJ01000001">
    <property type="protein sequence ID" value="KFG26999.1"/>
    <property type="molecule type" value="Genomic_DNA"/>
</dbReference>
<feature type="region of interest" description="Disordered" evidence="1">
    <location>
        <begin position="156"/>
        <end position="184"/>
    </location>
</feature>
<reference evidence="3 4" key="3">
    <citation type="journal article" date="2014" name="Genome Announc.">
        <title>Genome Sequence of the Microsporidian Species Nematocida sp1 Strain ERTm6 (ATCC PRA-372).</title>
        <authorList>
            <person name="Bakowski M.A."/>
            <person name="Priest M."/>
            <person name="Young S."/>
            <person name="Cuomo C.A."/>
            <person name="Troemel E.R."/>
        </authorList>
    </citation>
    <scope>NUCLEOTIDE SEQUENCE [LARGE SCALE GENOMIC DNA]</scope>
    <source>
        <strain evidence="3 4">ERTm6</strain>
    </source>
</reference>
<sequence length="206" mass="23372">MEKKYSGMVFTKTPSLVPRTEEEKEIFANLNRKIHKNDLEDDFFELALGLREGPEEDSDSDMMDASDGESHFSLDEEHPLGISAQSCPAEKSDAPAESLKKDCFASLIEQVNKQSGGSFSALSKLFTKEKRVKRTRRPEVSIEECNNILSRMGSHASNYTETYEEEEAQVKPKARAKTPKKQKVEEKCENWEDTFTSTIQNQPNII</sequence>
<dbReference type="Proteomes" id="UP000005622">
    <property type="component" value="Unassembled WGS sequence"/>
</dbReference>
<accession>H8ZE04</accession>
<organism evidence="2">
    <name type="scientific">Nematocida ausubeli (strain ATCC PRA-371 / ERTm2)</name>
    <name type="common">Nematode killer fungus</name>
    <dbReference type="NCBI Taxonomy" id="1913371"/>
    <lineage>
        <taxon>Eukaryota</taxon>
        <taxon>Fungi</taxon>
        <taxon>Fungi incertae sedis</taxon>
        <taxon>Microsporidia</taxon>
        <taxon>Nematocida</taxon>
    </lineage>
</organism>
<proteinExistence type="predicted"/>
<keyword evidence="4" id="KW-1185">Reference proteome</keyword>
<dbReference type="Proteomes" id="UP000054524">
    <property type="component" value="Unassembled WGS sequence"/>
</dbReference>
<accession>A0A086J4D1</accession>
<dbReference type="AlphaFoldDB" id="H8ZE04"/>
<reference evidence="3" key="2">
    <citation type="submission" date="2012-10" db="EMBL/GenBank/DDBJ databases">
        <authorList>
            <consortium name="The Broad Institute Genome Sequencing Platform"/>
            <consortium name="The Broad Institute Genome Sequencing Center for Infectious Disease"/>
            <person name="Cuomo C."/>
            <person name="Troemel E."/>
            <person name="Walker B."/>
            <person name="Young S.K."/>
            <person name="Zeng Q."/>
            <person name="Gargeya S."/>
            <person name="Fitzgerald M."/>
            <person name="Haas B."/>
            <person name="Abouelleil A."/>
            <person name="Alvarado L."/>
            <person name="Arachchi H.M."/>
            <person name="Berlin A.M."/>
            <person name="Chapman S.B."/>
            <person name="Goldberg J."/>
            <person name="Griggs A."/>
            <person name="Gujja S."/>
            <person name="Hansen M."/>
            <person name="Howarth C."/>
            <person name="Imamovic A."/>
            <person name="Larimer J."/>
            <person name="McCowan C."/>
            <person name="Murphy C."/>
            <person name="Neiman D."/>
            <person name="Pearson M."/>
            <person name="Priest M."/>
            <person name="Roberts A."/>
            <person name="Saif S."/>
            <person name="Shea T."/>
            <person name="Sisk P."/>
            <person name="Sykes S."/>
            <person name="Wortman J."/>
            <person name="Nusbaum C."/>
            <person name="Birren B."/>
        </authorList>
    </citation>
    <scope>NUCLEOTIDE SEQUENCE</scope>
    <source>
        <strain evidence="3">ERTm6</strain>
    </source>
</reference>